<evidence type="ECO:0000256" key="7">
    <source>
        <dbReference type="PROSITE-ProRule" id="PRU00843"/>
    </source>
</evidence>
<evidence type="ECO:0000256" key="2">
    <source>
        <dbReference type="ARBA" id="ARBA00022679"/>
    </source>
</evidence>
<dbReference type="Proteomes" id="UP000677228">
    <property type="component" value="Unassembled WGS sequence"/>
</dbReference>
<dbReference type="PANTHER" id="PTHR11547:SF38">
    <property type="entry name" value="ARGININE KINASE 1-RELATED"/>
    <property type="match status" value="1"/>
</dbReference>
<dbReference type="SUPFAM" id="SSF48034">
    <property type="entry name" value="Guanido kinase N-terminal domain"/>
    <property type="match status" value="1"/>
</dbReference>
<dbReference type="GO" id="GO:0004111">
    <property type="term" value="F:creatine kinase activity"/>
    <property type="evidence" value="ECO:0007669"/>
    <property type="project" value="InterPro"/>
</dbReference>
<dbReference type="PROSITE" id="PS00112">
    <property type="entry name" value="PHOSPHAGEN_KINASE"/>
    <property type="match status" value="1"/>
</dbReference>
<dbReference type="GO" id="GO:0005615">
    <property type="term" value="C:extracellular space"/>
    <property type="evidence" value="ECO:0007669"/>
    <property type="project" value="TreeGrafter"/>
</dbReference>
<dbReference type="InterPro" id="IPR022415">
    <property type="entry name" value="ATP-guanido_PTrfase_AS"/>
</dbReference>
<comment type="similarity">
    <text evidence="1 6 8">Belongs to the ATP:guanido phosphotransferase family.</text>
</comment>
<sequence length="422" mass="47574">MSIYGGFSRTNTRVDNTTAPAAGSSSELNYGQRSVTNTNLQAHSQTYSSQTPGAPQPGSVPFHSTTSTSYSQRSGGGQQPHTSNKKSLTQKYFLWLQPCEIWCLLRKKTQYGSTLYDCVKSALENPDSSIGLYAPDPECYDVFRCLFWPVIMDYHKVDVRTLTFKHNFGNPDDLPDLSSQLNEMIVSTRARVGRTIAGFPMTAKLTVDQRLELEDRIKSALQDLDGDLAGEYKSLKDISENEQAQLREKHILFQESNDRHLESAGGYLNWPVGRGVYVSRDENFIVWVCEEDHIRIISLSNHANMREVYGRLTRAVETLNKRLDFVQHQRLGFLTFCPTNIGTALRASVHVCIPRLEKSGELNEFANKFNIQVRGTGGEHTEAKGSIYDLSNSVRLGKSEKDLIMEMWRGIEAILEREAKSQ</sequence>
<evidence type="ECO:0000313" key="13">
    <source>
        <dbReference type="EMBL" id="CAF3618567.1"/>
    </source>
</evidence>
<evidence type="ECO:0000256" key="8">
    <source>
        <dbReference type="RuleBase" id="RU000505"/>
    </source>
</evidence>
<feature type="domain" description="Phosphagen kinase C-terminal" evidence="11">
    <location>
        <begin position="184"/>
        <end position="421"/>
    </location>
</feature>
<keyword evidence="5 7" id="KW-0067">ATP-binding</keyword>
<reference evidence="13" key="1">
    <citation type="submission" date="2021-02" db="EMBL/GenBank/DDBJ databases">
        <authorList>
            <person name="Nowell W R."/>
        </authorList>
    </citation>
    <scope>NUCLEOTIDE SEQUENCE</scope>
</reference>
<dbReference type="PANTHER" id="PTHR11547">
    <property type="entry name" value="ARGININE OR CREATINE KINASE"/>
    <property type="match status" value="1"/>
</dbReference>
<evidence type="ECO:0000313" key="12">
    <source>
        <dbReference type="EMBL" id="CAF0833906.1"/>
    </source>
</evidence>
<dbReference type="Proteomes" id="UP000682733">
    <property type="component" value="Unassembled WGS sequence"/>
</dbReference>
<dbReference type="InterPro" id="IPR000749">
    <property type="entry name" value="ATP-guanido_PTrfase"/>
</dbReference>
<dbReference type="PROSITE" id="PS51509">
    <property type="entry name" value="PHOSPHAGEN_KINASE_N"/>
    <property type="match status" value="1"/>
</dbReference>
<accession>A0A8S2H9A4</accession>
<dbReference type="GO" id="GO:0005524">
    <property type="term" value="F:ATP binding"/>
    <property type="evidence" value="ECO:0007669"/>
    <property type="project" value="UniProtKB-UniRule"/>
</dbReference>
<dbReference type="Pfam" id="PF00217">
    <property type="entry name" value="ATP-gua_Ptrans"/>
    <property type="match status" value="1"/>
</dbReference>
<dbReference type="GO" id="GO:0046314">
    <property type="term" value="P:phosphocreatine biosynthetic process"/>
    <property type="evidence" value="ECO:0007669"/>
    <property type="project" value="InterPro"/>
</dbReference>
<feature type="binding site" evidence="7">
    <location>
        <position position="295"/>
    </location>
    <ligand>
        <name>ATP</name>
        <dbReference type="ChEBI" id="CHEBI:30616"/>
    </ligand>
</feature>
<keyword evidence="3 7" id="KW-0547">Nucleotide-binding</keyword>
<dbReference type="InterPro" id="IPR014746">
    <property type="entry name" value="Gln_synth/guanido_kin_cat_dom"/>
</dbReference>
<evidence type="ECO:0000256" key="3">
    <source>
        <dbReference type="ARBA" id="ARBA00022741"/>
    </source>
</evidence>
<evidence type="ECO:0008006" key="15">
    <source>
        <dbReference type="Google" id="ProtNLM"/>
    </source>
</evidence>
<organism evidence="13 14">
    <name type="scientific">Didymodactylos carnosus</name>
    <dbReference type="NCBI Taxonomy" id="1234261"/>
    <lineage>
        <taxon>Eukaryota</taxon>
        <taxon>Metazoa</taxon>
        <taxon>Spiralia</taxon>
        <taxon>Gnathifera</taxon>
        <taxon>Rotifera</taxon>
        <taxon>Eurotatoria</taxon>
        <taxon>Bdelloidea</taxon>
        <taxon>Philodinida</taxon>
        <taxon>Philodinidae</taxon>
        <taxon>Didymodactylos</taxon>
    </lineage>
</organism>
<feature type="compositionally biased region" description="Polar residues" evidence="9">
    <location>
        <begin position="44"/>
        <end position="53"/>
    </location>
</feature>
<dbReference type="Gene3D" id="1.10.135.10">
    <property type="entry name" value="ATP:guanido phosphotransferase, N-terminal domain"/>
    <property type="match status" value="1"/>
</dbReference>
<dbReference type="AlphaFoldDB" id="A0A8S2H9A4"/>
<evidence type="ECO:0000259" key="11">
    <source>
        <dbReference type="PROSITE" id="PS51510"/>
    </source>
</evidence>
<keyword evidence="2 7" id="KW-0808">Transferase</keyword>
<evidence type="ECO:0000256" key="4">
    <source>
        <dbReference type="ARBA" id="ARBA00022777"/>
    </source>
</evidence>
<proteinExistence type="inferred from homology"/>
<feature type="binding site" evidence="7">
    <location>
        <begin position="187"/>
        <end position="191"/>
    </location>
    <ligand>
        <name>ATP</name>
        <dbReference type="ChEBI" id="CHEBI:30616"/>
    </ligand>
</feature>
<dbReference type="Gene3D" id="3.30.590.10">
    <property type="entry name" value="Glutamine synthetase/guanido kinase, catalytic domain"/>
    <property type="match status" value="1"/>
</dbReference>
<feature type="compositionally biased region" description="Polar residues" evidence="9">
    <location>
        <begin position="62"/>
        <end position="84"/>
    </location>
</feature>
<evidence type="ECO:0000256" key="5">
    <source>
        <dbReference type="ARBA" id="ARBA00022840"/>
    </source>
</evidence>
<comment type="caution">
    <text evidence="13">The sequence shown here is derived from an EMBL/GenBank/DDBJ whole genome shotgun (WGS) entry which is preliminary data.</text>
</comment>
<evidence type="ECO:0000256" key="6">
    <source>
        <dbReference type="PROSITE-ProRule" id="PRU00842"/>
    </source>
</evidence>
<evidence type="ECO:0000256" key="9">
    <source>
        <dbReference type="SAM" id="MobiDB-lite"/>
    </source>
</evidence>
<feature type="region of interest" description="Disordered" evidence="9">
    <location>
        <begin position="44"/>
        <end position="84"/>
    </location>
</feature>
<dbReference type="InterPro" id="IPR036802">
    <property type="entry name" value="ATP-guanido_PTrfase_N_sf"/>
</dbReference>
<evidence type="ECO:0000256" key="1">
    <source>
        <dbReference type="ARBA" id="ARBA00006798"/>
    </source>
</evidence>
<protein>
    <recommendedName>
        <fullName evidence="15">Arginine kinase</fullName>
    </recommendedName>
</protein>
<gene>
    <name evidence="12" type="ORF">OVA965_LOCUS6287</name>
    <name evidence="13" type="ORF">TMI583_LOCUS6283</name>
</gene>
<dbReference type="Pfam" id="PF02807">
    <property type="entry name" value="ATP-gua_PtransN"/>
    <property type="match status" value="1"/>
</dbReference>
<feature type="binding site" evidence="7">
    <location>
        <position position="250"/>
    </location>
    <ligand>
        <name>ATP</name>
        <dbReference type="ChEBI" id="CHEBI:30616"/>
    </ligand>
</feature>
<feature type="domain" description="Phosphagen kinase N-terminal" evidence="10">
    <location>
        <begin position="71"/>
        <end position="156"/>
    </location>
</feature>
<dbReference type="FunFam" id="3.30.590.10:FF:000006">
    <property type="entry name" value="Arginine kinase 1"/>
    <property type="match status" value="1"/>
</dbReference>
<evidence type="ECO:0000313" key="14">
    <source>
        <dbReference type="Proteomes" id="UP000682733"/>
    </source>
</evidence>
<dbReference type="InterPro" id="IPR022414">
    <property type="entry name" value="ATP-guanido_PTrfase_cat"/>
</dbReference>
<name>A0A8S2H9A4_9BILA</name>
<feature type="region of interest" description="Disordered" evidence="9">
    <location>
        <begin position="1"/>
        <end position="32"/>
    </location>
</feature>
<dbReference type="EMBL" id="CAJNOK010001872">
    <property type="protein sequence ID" value="CAF0833906.1"/>
    <property type="molecule type" value="Genomic_DNA"/>
</dbReference>
<evidence type="ECO:0000259" key="10">
    <source>
        <dbReference type="PROSITE" id="PS51509"/>
    </source>
</evidence>
<dbReference type="InterPro" id="IPR022413">
    <property type="entry name" value="ATP-guanido_PTrfase_N"/>
</dbReference>
<keyword evidence="4 7" id="KW-0418">Kinase</keyword>
<feature type="compositionally biased region" description="Polar residues" evidence="9">
    <location>
        <begin position="8"/>
        <end position="32"/>
    </location>
</feature>
<feature type="binding site" evidence="7">
    <location>
        <begin position="346"/>
        <end position="350"/>
    </location>
    <ligand>
        <name>ATP</name>
        <dbReference type="ChEBI" id="CHEBI:30616"/>
    </ligand>
</feature>
<feature type="binding site" evidence="7">
    <location>
        <begin position="374"/>
        <end position="379"/>
    </location>
    <ligand>
        <name>ATP</name>
        <dbReference type="ChEBI" id="CHEBI:30616"/>
    </ligand>
</feature>
<dbReference type="SUPFAM" id="SSF55931">
    <property type="entry name" value="Glutamine synthetase/guanido kinase"/>
    <property type="match status" value="1"/>
</dbReference>
<dbReference type="PROSITE" id="PS51510">
    <property type="entry name" value="PHOSPHAGEN_KINASE_C"/>
    <property type="match status" value="1"/>
</dbReference>
<dbReference type="EMBL" id="CAJOBA010001872">
    <property type="protein sequence ID" value="CAF3618567.1"/>
    <property type="molecule type" value="Genomic_DNA"/>
</dbReference>